<evidence type="ECO:0000313" key="1">
    <source>
        <dbReference type="EMBL" id="CEG13490.1"/>
    </source>
</evidence>
<dbReference type="EMBL" id="CCXY01000338">
    <property type="protein sequence ID" value="CEG13490.1"/>
    <property type="molecule type" value="Genomic_DNA"/>
</dbReference>
<proteinExistence type="predicted"/>
<dbReference type="AlphaFoldDB" id="A0A098EEN5"/>
<sequence>MVVWPFVLRVYTKCPNCGEVTMMKALKPKIFGGKEKLKAFIFNIVMLL</sequence>
<accession>A0A098EEN5</accession>
<organism evidence="1">
    <name type="scientific">groundwater metagenome</name>
    <dbReference type="NCBI Taxonomy" id="717931"/>
    <lineage>
        <taxon>unclassified sequences</taxon>
        <taxon>metagenomes</taxon>
        <taxon>ecological metagenomes</taxon>
    </lineage>
</organism>
<reference evidence="1" key="1">
    <citation type="submission" date="2014-09" db="EMBL/GenBank/DDBJ databases">
        <authorList>
            <person name="Probst J Alexander"/>
        </authorList>
    </citation>
    <scope>NUCLEOTIDE SEQUENCE</scope>
</reference>
<protein>
    <submittedName>
        <fullName evidence="1">Uncharacterized protein</fullName>
    </submittedName>
</protein>
<gene>
    <name evidence="1" type="ORF">MSIBF_A4020004</name>
</gene>
<name>A0A098EEN5_9ZZZZ</name>